<evidence type="ECO:0008006" key="4">
    <source>
        <dbReference type="Google" id="ProtNLM"/>
    </source>
</evidence>
<dbReference type="InterPro" id="IPR040442">
    <property type="entry name" value="Pyrv_kinase-like_dom_sf"/>
</dbReference>
<name>A0ABN0XXB9_9ALTE</name>
<keyword evidence="1" id="KW-0479">Metal-binding</keyword>
<evidence type="ECO:0000256" key="1">
    <source>
        <dbReference type="ARBA" id="ARBA00022723"/>
    </source>
</evidence>
<dbReference type="InterPro" id="IPR015813">
    <property type="entry name" value="Pyrv/PenolPyrv_kinase-like_dom"/>
</dbReference>
<dbReference type="SUPFAM" id="SSF51621">
    <property type="entry name" value="Phosphoenolpyruvate/pyruvate domain"/>
    <property type="match status" value="1"/>
</dbReference>
<proteinExistence type="predicted"/>
<dbReference type="EMBL" id="BAAAEI010000031">
    <property type="protein sequence ID" value="GAA0375450.1"/>
    <property type="molecule type" value="Genomic_DNA"/>
</dbReference>
<reference evidence="2 3" key="1">
    <citation type="journal article" date="2019" name="Int. J. Syst. Evol. Microbiol.">
        <title>The Global Catalogue of Microorganisms (GCM) 10K type strain sequencing project: providing services to taxonomists for standard genome sequencing and annotation.</title>
        <authorList>
            <consortium name="The Broad Institute Genomics Platform"/>
            <consortium name="The Broad Institute Genome Sequencing Center for Infectious Disease"/>
            <person name="Wu L."/>
            <person name="Ma J."/>
        </authorList>
    </citation>
    <scope>NUCLEOTIDE SEQUENCE [LARGE SCALE GENOMIC DNA]</scope>
    <source>
        <strain evidence="2 3">JCM 13378</strain>
    </source>
</reference>
<sequence length="47" mass="4858">MQAEHFSTFKQLHHADSPLVLVNIWDAGGAVLLQAAGAKALATGSAI</sequence>
<comment type="caution">
    <text evidence="2">The sequence shown here is derived from an EMBL/GenBank/DDBJ whole genome shotgun (WGS) entry which is preliminary data.</text>
</comment>
<evidence type="ECO:0000313" key="3">
    <source>
        <dbReference type="Proteomes" id="UP001501757"/>
    </source>
</evidence>
<organism evidence="2 3">
    <name type="scientific">Bowmanella denitrificans</name>
    <dbReference type="NCBI Taxonomy" id="366582"/>
    <lineage>
        <taxon>Bacteria</taxon>
        <taxon>Pseudomonadati</taxon>
        <taxon>Pseudomonadota</taxon>
        <taxon>Gammaproteobacteria</taxon>
        <taxon>Alteromonadales</taxon>
        <taxon>Alteromonadaceae</taxon>
        <taxon>Bowmanella</taxon>
    </lineage>
</organism>
<dbReference type="Proteomes" id="UP001501757">
    <property type="component" value="Unassembled WGS sequence"/>
</dbReference>
<protein>
    <recommendedName>
        <fullName evidence="4">Isocitrate lyase/phosphoenolpyruvate mutase family protein</fullName>
    </recommendedName>
</protein>
<evidence type="ECO:0000313" key="2">
    <source>
        <dbReference type="EMBL" id="GAA0375450.1"/>
    </source>
</evidence>
<dbReference type="Gene3D" id="3.20.20.60">
    <property type="entry name" value="Phosphoenolpyruvate-binding domains"/>
    <property type="match status" value="1"/>
</dbReference>
<gene>
    <name evidence="2" type="ORF">GCM10009092_44590</name>
</gene>
<dbReference type="Pfam" id="PF13714">
    <property type="entry name" value="PEP_mutase"/>
    <property type="match status" value="1"/>
</dbReference>
<keyword evidence="3" id="KW-1185">Reference proteome</keyword>
<dbReference type="RefSeq" id="WP_343847581.1">
    <property type="nucleotide sequence ID" value="NZ_BAAAEI010000031.1"/>
</dbReference>
<accession>A0ABN0XXB9</accession>